<evidence type="ECO:0000313" key="2">
    <source>
        <dbReference type="EMBL" id="MDQ0230146.1"/>
    </source>
</evidence>
<comment type="caution">
    <text evidence="2">The sequence shown here is derived from an EMBL/GenBank/DDBJ whole genome shotgun (WGS) entry which is preliminary data.</text>
</comment>
<evidence type="ECO:0000259" key="1">
    <source>
        <dbReference type="Pfam" id="PF00144"/>
    </source>
</evidence>
<proteinExistence type="predicted"/>
<protein>
    <submittedName>
        <fullName evidence="2">CubicO group peptidase (Beta-lactamase class C family)</fullName>
    </submittedName>
</protein>
<dbReference type="InterPro" id="IPR012338">
    <property type="entry name" value="Beta-lactam/transpept-like"/>
</dbReference>
<sequence length="166" mass="19014">MPLQSVYKQLIFDPLELKHTYLPCHEDEYIPNMYMNEITISRPNFIRGCRASGGIISTTRELMTFMKAFFGGELFNKTVFQHLNKYNKLQLTMFPIQYGGGYMRIPLNGFPTLFMGDGDLLGHSGTTGSFAFYYPIKDIYFVGDMNQLANPSLPIRLVMRLALSIK</sequence>
<dbReference type="Pfam" id="PF00144">
    <property type="entry name" value="Beta-lactamase"/>
    <property type="match status" value="1"/>
</dbReference>
<reference evidence="2 3" key="1">
    <citation type="submission" date="2023-07" db="EMBL/GenBank/DDBJ databases">
        <title>Genomic Encyclopedia of Type Strains, Phase IV (KMG-IV): sequencing the most valuable type-strain genomes for metagenomic binning, comparative biology and taxonomic classification.</title>
        <authorList>
            <person name="Goeker M."/>
        </authorList>
    </citation>
    <scope>NUCLEOTIDE SEQUENCE [LARGE SCALE GENOMIC DNA]</scope>
    <source>
        <strain evidence="2 3">DSM 29005</strain>
    </source>
</reference>
<dbReference type="Gene3D" id="3.40.710.10">
    <property type="entry name" value="DD-peptidase/beta-lactamase superfamily"/>
    <property type="match status" value="1"/>
</dbReference>
<dbReference type="SUPFAM" id="SSF56601">
    <property type="entry name" value="beta-lactamase/transpeptidase-like"/>
    <property type="match status" value="1"/>
</dbReference>
<keyword evidence="3" id="KW-1185">Reference proteome</keyword>
<evidence type="ECO:0000313" key="3">
    <source>
        <dbReference type="Proteomes" id="UP001234495"/>
    </source>
</evidence>
<dbReference type="InterPro" id="IPR001466">
    <property type="entry name" value="Beta-lactam-related"/>
</dbReference>
<organism evidence="2 3">
    <name type="scientific">Metabacillus malikii</name>
    <dbReference type="NCBI Taxonomy" id="1504265"/>
    <lineage>
        <taxon>Bacteria</taxon>
        <taxon>Bacillati</taxon>
        <taxon>Bacillota</taxon>
        <taxon>Bacilli</taxon>
        <taxon>Bacillales</taxon>
        <taxon>Bacillaceae</taxon>
        <taxon>Metabacillus</taxon>
    </lineage>
</organism>
<name>A0ABT9ZD13_9BACI</name>
<feature type="domain" description="Beta-lactamase-related" evidence="1">
    <location>
        <begin position="2"/>
        <end position="150"/>
    </location>
</feature>
<dbReference type="EMBL" id="JAUSUD010000004">
    <property type="protein sequence ID" value="MDQ0230146.1"/>
    <property type="molecule type" value="Genomic_DNA"/>
</dbReference>
<accession>A0ABT9ZD13</accession>
<dbReference type="Proteomes" id="UP001234495">
    <property type="component" value="Unassembled WGS sequence"/>
</dbReference>
<gene>
    <name evidence="2" type="ORF">J2S19_001398</name>
</gene>